<protein>
    <submittedName>
        <fullName evidence="2">NTP transferase domain-containing protein</fullName>
    </submittedName>
</protein>
<accession>A0A940P973</accession>
<comment type="caution">
    <text evidence="2">The sequence shown here is derived from an EMBL/GenBank/DDBJ whole genome shotgun (WGS) entry which is preliminary data.</text>
</comment>
<dbReference type="GO" id="GO:0016779">
    <property type="term" value="F:nucleotidyltransferase activity"/>
    <property type="evidence" value="ECO:0007669"/>
    <property type="project" value="UniProtKB-ARBA"/>
</dbReference>
<dbReference type="Pfam" id="PF12804">
    <property type="entry name" value="NTP_transf_3"/>
    <property type="match status" value="1"/>
</dbReference>
<gene>
    <name evidence="2" type="ORF">I6N95_13200</name>
</gene>
<sequence>MAVSLIIMAAGRSRRMNQNKLFLNYDGQTFIERALSLALSVTVEERILVINSADIQRLTIPDNMKIVINNQPEKGQSHSVSLGTKAAKGTGYLFLPIDQPLLTVTVLETIIEKASSTNIVMPEYKGSVSSPVYFGQRYRRELIGVKGETGGRSVRDAHSDHWLKVAITEEILQDIDTQEDYLRLIQ</sequence>
<dbReference type="EMBL" id="JAEEGA010000008">
    <property type="protein sequence ID" value="MBP1041971.1"/>
    <property type="molecule type" value="Genomic_DNA"/>
</dbReference>
<reference evidence="2" key="1">
    <citation type="submission" date="2020-12" db="EMBL/GenBank/DDBJ databases">
        <title>Vagococcus allomyrinae sp. nov. and Enterococcus lavae sp. nov., isolated from the larvae of Allomyrina dichotoma.</title>
        <authorList>
            <person name="Lee S.D."/>
        </authorList>
    </citation>
    <scope>NUCLEOTIDE SEQUENCE</scope>
    <source>
        <strain evidence="2">BWB3-3</strain>
    </source>
</reference>
<dbReference type="AlphaFoldDB" id="A0A940P973"/>
<proteinExistence type="predicted"/>
<dbReference type="SUPFAM" id="SSF53448">
    <property type="entry name" value="Nucleotide-diphospho-sugar transferases"/>
    <property type="match status" value="1"/>
</dbReference>
<keyword evidence="3" id="KW-1185">Reference proteome</keyword>
<evidence type="ECO:0000313" key="2">
    <source>
        <dbReference type="EMBL" id="MBP1041971.1"/>
    </source>
</evidence>
<dbReference type="InterPro" id="IPR025877">
    <property type="entry name" value="MobA-like_NTP_Trfase"/>
</dbReference>
<organism evidence="2 3">
    <name type="scientific">Vagococcus allomyrinae</name>
    <dbReference type="NCBI Taxonomy" id="2794353"/>
    <lineage>
        <taxon>Bacteria</taxon>
        <taxon>Bacillati</taxon>
        <taxon>Bacillota</taxon>
        <taxon>Bacilli</taxon>
        <taxon>Lactobacillales</taxon>
        <taxon>Enterococcaceae</taxon>
        <taxon>Vagococcus</taxon>
    </lineage>
</organism>
<evidence type="ECO:0000313" key="3">
    <source>
        <dbReference type="Proteomes" id="UP000674938"/>
    </source>
</evidence>
<dbReference type="CDD" id="cd04182">
    <property type="entry name" value="GT_2_like_f"/>
    <property type="match status" value="1"/>
</dbReference>
<dbReference type="Proteomes" id="UP000674938">
    <property type="component" value="Unassembled WGS sequence"/>
</dbReference>
<feature type="domain" description="MobA-like NTP transferase" evidence="1">
    <location>
        <begin position="6"/>
        <end position="159"/>
    </location>
</feature>
<evidence type="ECO:0000259" key="1">
    <source>
        <dbReference type="Pfam" id="PF12804"/>
    </source>
</evidence>
<dbReference type="RefSeq" id="WP_209528709.1">
    <property type="nucleotide sequence ID" value="NZ_JAEEGA010000008.1"/>
</dbReference>
<name>A0A940P973_9ENTE</name>
<keyword evidence="2" id="KW-0808">Transferase</keyword>
<dbReference type="Gene3D" id="3.90.550.10">
    <property type="entry name" value="Spore Coat Polysaccharide Biosynthesis Protein SpsA, Chain A"/>
    <property type="match status" value="1"/>
</dbReference>
<dbReference type="InterPro" id="IPR029044">
    <property type="entry name" value="Nucleotide-diphossugar_trans"/>
</dbReference>
<dbReference type="PANTHER" id="PTHR43777:SF1">
    <property type="entry name" value="MOLYBDENUM COFACTOR CYTIDYLYLTRANSFERASE"/>
    <property type="match status" value="1"/>
</dbReference>
<dbReference type="PANTHER" id="PTHR43777">
    <property type="entry name" value="MOLYBDENUM COFACTOR CYTIDYLYLTRANSFERASE"/>
    <property type="match status" value="1"/>
</dbReference>